<dbReference type="Pfam" id="PF07681">
    <property type="entry name" value="DoxX"/>
    <property type="match status" value="1"/>
</dbReference>
<protein>
    <submittedName>
        <fullName evidence="8">DoxX family protein, putative</fullName>
    </submittedName>
</protein>
<dbReference type="AlphaFoldDB" id="B0C3Y7"/>
<dbReference type="KEGG" id="amr:AM1_1210"/>
<comment type="subcellular location">
    <subcellularLocation>
        <location evidence="1">Cell membrane</location>
        <topology evidence="1">Multi-pass membrane protein</topology>
    </subcellularLocation>
</comment>
<evidence type="ECO:0000256" key="4">
    <source>
        <dbReference type="ARBA" id="ARBA00022692"/>
    </source>
</evidence>
<dbReference type="InterPro" id="IPR032808">
    <property type="entry name" value="DoxX"/>
</dbReference>
<accession>B0C3Y7</accession>
<name>B0C3Y7_ACAM1</name>
<evidence type="ECO:0000256" key="6">
    <source>
        <dbReference type="ARBA" id="ARBA00023136"/>
    </source>
</evidence>
<organism evidence="8 9">
    <name type="scientific">Acaryochloris marina (strain MBIC 11017)</name>
    <dbReference type="NCBI Taxonomy" id="329726"/>
    <lineage>
        <taxon>Bacteria</taxon>
        <taxon>Bacillati</taxon>
        <taxon>Cyanobacteriota</taxon>
        <taxon>Cyanophyceae</taxon>
        <taxon>Acaryochloridales</taxon>
        <taxon>Acaryochloridaceae</taxon>
        <taxon>Acaryochloris</taxon>
    </lineage>
</organism>
<feature type="transmembrane region" description="Helical" evidence="7">
    <location>
        <begin position="102"/>
        <end position="121"/>
    </location>
</feature>
<dbReference type="STRING" id="329726.AM1_1210"/>
<feature type="transmembrane region" description="Helical" evidence="7">
    <location>
        <begin position="70"/>
        <end position="90"/>
    </location>
</feature>
<feature type="transmembrane region" description="Helical" evidence="7">
    <location>
        <begin position="43"/>
        <end position="63"/>
    </location>
</feature>
<dbReference type="PANTHER" id="PTHR33452">
    <property type="entry name" value="OXIDOREDUCTASE CATD-RELATED"/>
    <property type="match status" value="1"/>
</dbReference>
<evidence type="ECO:0000256" key="3">
    <source>
        <dbReference type="ARBA" id="ARBA00022475"/>
    </source>
</evidence>
<evidence type="ECO:0000256" key="7">
    <source>
        <dbReference type="SAM" id="Phobius"/>
    </source>
</evidence>
<proteinExistence type="inferred from homology"/>
<gene>
    <name evidence="8" type="ordered locus">AM1_1210</name>
</gene>
<dbReference type="eggNOG" id="COG2259">
    <property type="taxonomic scope" value="Bacteria"/>
</dbReference>
<dbReference type="EMBL" id="CP000828">
    <property type="protein sequence ID" value="ABW26247.1"/>
    <property type="molecule type" value="Genomic_DNA"/>
</dbReference>
<keyword evidence="6 7" id="KW-0472">Membrane</keyword>
<evidence type="ECO:0000256" key="5">
    <source>
        <dbReference type="ARBA" id="ARBA00022989"/>
    </source>
</evidence>
<evidence type="ECO:0000256" key="1">
    <source>
        <dbReference type="ARBA" id="ARBA00004651"/>
    </source>
</evidence>
<keyword evidence="9" id="KW-1185">Reference proteome</keyword>
<dbReference type="InterPro" id="IPR051907">
    <property type="entry name" value="DoxX-like_oxidoreductase"/>
</dbReference>
<dbReference type="HOGENOM" id="CLU_1998635_0_0_3"/>
<dbReference type="GO" id="GO:0005886">
    <property type="term" value="C:plasma membrane"/>
    <property type="evidence" value="ECO:0007669"/>
    <property type="project" value="UniProtKB-SubCell"/>
</dbReference>
<dbReference type="PANTHER" id="PTHR33452:SF1">
    <property type="entry name" value="INNER MEMBRANE PROTEIN YPHA-RELATED"/>
    <property type="match status" value="1"/>
</dbReference>
<sequence length="124" mass="13229">MQAFSLLLLRLVVVAIFLYHGFPKAINWAMASEKFVSFGLPGFLGPITGIVEVIASILILIGFQNFWANWVLVAIMAGAIATVQFPKAISEGAFIAGLERDLMILAACAVSAAFGPGAFALKKR</sequence>
<evidence type="ECO:0000313" key="8">
    <source>
        <dbReference type="EMBL" id="ABW26247.1"/>
    </source>
</evidence>
<feature type="transmembrane region" description="Helical" evidence="7">
    <location>
        <begin position="7"/>
        <end position="23"/>
    </location>
</feature>
<evidence type="ECO:0000256" key="2">
    <source>
        <dbReference type="ARBA" id="ARBA00006679"/>
    </source>
</evidence>
<comment type="similarity">
    <text evidence="2">Belongs to the DoxX family.</text>
</comment>
<dbReference type="Proteomes" id="UP000000268">
    <property type="component" value="Chromosome"/>
</dbReference>
<keyword evidence="5 7" id="KW-1133">Transmembrane helix</keyword>
<evidence type="ECO:0000313" key="9">
    <source>
        <dbReference type="Proteomes" id="UP000000268"/>
    </source>
</evidence>
<keyword evidence="4 7" id="KW-0812">Transmembrane</keyword>
<reference evidence="8 9" key="1">
    <citation type="journal article" date="2008" name="Proc. Natl. Acad. Sci. U.S.A.">
        <title>Niche adaptation and genome expansion in the chlorophyll d-producing cyanobacterium Acaryochloris marina.</title>
        <authorList>
            <person name="Swingley W.D."/>
            <person name="Chen M."/>
            <person name="Cheung P.C."/>
            <person name="Conrad A.L."/>
            <person name="Dejesa L.C."/>
            <person name="Hao J."/>
            <person name="Honchak B.M."/>
            <person name="Karbach L.E."/>
            <person name="Kurdoglu A."/>
            <person name="Lahiri S."/>
            <person name="Mastrian S.D."/>
            <person name="Miyashita H."/>
            <person name="Page L."/>
            <person name="Ramakrishna P."/>
            <person name="Satoh S."/>
            <person name="Sattley W.M."/>
            <person name="Shimada Y."/>
            <person name="Taylor H.L."/>
            <person name="Tomo T."/>
            <person name="Tsuchiya T."/>
            <person name="Wang Z.T."/>
            <person name="Raymond J."/>
            <person name="Mimuro M."/>
            <person name="Blankenship R.E."/>
            <person name="Touchman J.W."/>
        </authorList>
    </citation>
    <scope>NUCLEOTIDE SEQUENCE [LARGE SCALE GENOMIC DNA]</scope>
    <source>
        <strain evidence="9">MBIC 11017</strain>
    </source>
</reference>
<keyword evidence="3" id="KW-1003">Cell membrane</keyword>